<evidence type="ECO:0000313" key="2">
    <source>
        <dbReference type="EMBL" id="KAL2652909.1"/>
    </source>
</evidence>
<protein>
    <submittedName>
        <fullName evidence="2">Uncharacterized protein</fullName>
    </submittedName>
</protein>
<dbReference type="EMBL" id="JBHFFA010000001">
    <property type="protein sequence ID" value="KAL2652909.1"/>
    <property type="molecule type" value="Genomic_DNA"/>
</dbReference>
<proteinExistence type="predicted"/>
<name>A0ABD1ZRX1_9MARC</name>
<dbReference type="AlphaFoldDB" id="A0ABD1ZRX1"/>
<dbReference type="Proteomes" id="UP001605036">
    <property type="component" value="Unassembled WGS sequence"/>
</dbReference>
<feature type="compositionally biased region" description="Polar residues" evidence="1">
    <location>
        <begin position="7"/>
        <end position="23"/>
    </location>
</feature>
<comment type="caution">
    <text evidence="2">The sequence shown here is derived from an EMBL/GenBank/DDBJ whole genome shotgun (WGS) entry which is preliminary data.</text>
</comment>
<accession>A0ABD1ZRX1</accession>
<reference evidence="2 3" key="1">
    <citation type="submission" date="2024-09" db="EMBL/GenBank/DDBJ databases">
        <title>Chromosome-scale assembly of Riccia fluitans.</title>
        <authorList>
            <person name="Paukszto L."/>
            <person name="Sawicki J."/>
            <person name="Karawczyk K."/>
            <person name="Piernik-Szablinska J."/>
            <person name="Szczecinska M."/>
            <person name="Mazdziarz M."/>
        </authorList>
    </citation>
    <scope>NUCLEOTIDE SEQUENCE [LARGE SCALE GENOMIC DNA]</scope>
    <source>
        <strain evidence="2">Rf_01</strain>
        <tissue evidence="2">Aerial parts of the thallus</tissue>
    </source>
</reference>
<evidence type="ECO:0000256" key="1">
    <source>
        <dbReference type="SAM" id="MobiDB-lite"/>
    </source>
</evidence>
<sequence>MERKQKLQNSMPLSAVTASSTSPDDQRFGSIKGAGRMNRILVGSQRLQGNLEVSDSLQVTKKSAKVSHLWYTSYSQLLHRPDRQNFLKRFYLLQISGRRRKP</sequence>
<gene>
    <name evidence="2" type="ORF">R1flu_021037</name>
</gene>
<organism evidence="2 3">
    <name type="scientific">Riccia fluitans</name>
    <dbReference type="NCBI Taxonomy" id="41844"/>
    <lineage>
        <taxon>Eukaryota</taxon>
        <taxon>Viridiplantae</taxon>
        <taxon>Streptophyta</taxon>
        <taxon>Embryophyta</taxon>
        <taxon>Marchantiophyta</taxon>
        <taxon>Marchantiopsida</taxon>
        <taxon>Marchantiidae</taxon>
        <taxon>Marchantiales</taxon>
        <taxon>Ricciaceae</taxon>
        <taxon>Riccia</taxon>
    </lineage>
</organism>
<keyword evidence="3" id="KW-1185">Reference proteome</keyword>
<feature type="region of interest" description="Disordered" evidence="1">
    <location>
        <begin position="1"/>
        <end position="31"/>
    </location>
</feature>
<evidence type="ECO:0000313" key="3">
    <source>
        <dbReference type="Proteomes" id="UP001605036"/>
    </source>
</evidence>